<gene>
    <name evidence="6" type="ORF">FE263_21185</name>
</gene>
<evidence type="ECO:0000313" key="7">
    <source>
        <dbReference type="Proteomes" id="UP000305654"/>
    </source>
</evidence>
<evidence type="ECO:0000313" key="6">
    <source>
        <dbReference type="EMBL" id="TLU70602.1"/>
    </source>
</evidence>
<dbReference type="EMBL" id="VCDI01000013">
    <property type="protein sequence ID" value="TLU70602.1"/>
    <property type="molecule type" value="Genomic_DNA"/>
</dbReference>
<dbReference type="AlphaFoldDB" id="A0A5R9IZ74"/>
<organism evidence="6 7">
    <name type="scientific">Lichenicoccus roseus</name>
    <dbReference type="NCBI Taxonomy" id="2683649"/>
    <lineage>
        <taxon>Bacteria</taxon>
        <taxon>Pseudomonadati</taxon>
        <taxon>Pseudomonadota</taxon>
        <taxon>Alphaproteobacteria</taxon>
        <taxon>Acetobacterales</taxon>
        <taxon>Acetobacteraceae</taxon>
        <taxon>Lichenicoccus</taxon>
    </lineage>
</organism>
<keyword evidence="1 4" id="KW-0349">Heme</keyword>
<dbReference type="Gene3D" id="1.10.760.10">
    <property type="entry name" value="Cytochrome c-like domain"/>
    <property type="match status" value="1"/>
</dbReference>
<keyword evidence="7" id="KW-1185">Reference proteome</keyword>
<evidence type="ECO:0000256" key="4">
    <source>
        <dbReference type="PROSITE-ProRule" id="PRU00433"/>
    </source>
</evidence>
<protein>
    <submittedName>
        <fullName evidence="6">Cytochrome c</fullName>
    </submittedName>
</protein>
<dbReference type="Pfam" id="PF13442">
    <property type="entry name" value="Cytochrome_CBB3"/>
    <property type="match status" value="1"/>
</dbReference>
<dbReference type="PROSITE" id="PS51007">
    <property type="entry name" value="CYTC"/>
    <property type="match status" value="1"/>
</dbReference>
<dbReference type="SUPFAM" id="SSF46626">
    <property type="entry name" value="Cytochrome c"/>
    <property type="match status" value="1"/>
</dbReference>
<dbReference type="Proteomes" id="UP000305654">
    <property type="component" value="Unassembled WGS sequence"/>
</dbReference>
<keyword evidence="3 4" id="KW-0408">Iron</keyword>
<name>A0A5R9IZ74_9PROT</name>
<evidence type="ECO:0000256" key="3">
    <source>
        <dbReference type="ARBA" id="ARBA00023004"/>
    </source>
</evidence>
<evidence type="ECO:0000259" key="5">
    <source>
        <dbReference type="PROSITE" id="PS51007"/>
    </source>
</evidence>
<dbReference type="GO" id="GO:0009055">
    <property type="term" value="F:electron transfer activity"/>
    <property type="evidence" value="ECO:0007669"/>
    <property type="project" value="InterPro"/>
</dbReference>
<dbReference type="GO" id="GO:0020037">
    <property type="term" value="F:heme binding"/>
    <property type="evidence" value="ECO:0007669"/>
    <property type="project" value="InterPro"/>
</dbReference>
<evidence type="ECO:0000256" key="2">
    <source>
        <dbReference type="ARBA" id="ARBA00022723"/>
    </source>
</evidence>
<sequence>MDGMALTMRLALQRLFVLIVLWPGVFDAAAVAATCTPGAGFYTPEQAKAGQAAYNANCASCHSADLLGNSGPALSGGKFASYVQFTKITPTQLLAFTSAQMPANAPGTLAAADYNNIFAYILAYDKYRPGTQPVSADGMSCLSLLPYPGATS</sequence>
<proteinExistence type="predicted"/>
<comment type="caution">
    <text evidence="6">The sequence shown here is derived from an EMBL/GenBank/DDBJ whole genome shotgun (WGS) entry which is preliminary data.</text>
</comment>
<dbReference type="OrthoDB" id="7283765at2"/>
<keyword evidence="2 4" id="KW-0479">Metal-binding</keyword>
<dbReference type="InterPro" id="IPR009056">
    <property type="entry name" value="Cyt_c-like_dom"/>
</dbReference>
<feature type="domain" description="Cytochrome c" evidence="5">
    <location>
        <begin position="45"/>
        <end position="125"/>
    </location>
</feature>
<dbReference type="GO" id="GO:0046872">
    <property type="term" value="F:metal ion binding"/>
    <property type="evidence" value="ECO:0007669"/>
    <property type="project" value="UniProtKB-KW"/>
</dbReference>
<evidence type="ECO:0000256" key="1">
    <source>
        <dbReference type="ARBA" id="ARBA00022617"/>
    </source>
</evidence>
<reference evidence="6 7" key="1">
    <citation type="submission" date="2019-05" db="EMBL/GenBank/DDBJ databases">
        <authorList>
            <person name="Pankratov T."/>
            <person name="Grouzdev D."/>
        </authorList>
    </citation>
    <scope>NUCLEOTIDE SEQUENCE [LARGE SCALE GENOMIC DNA]</scope>
    <source>
        <strain evidence="6 7">KEBCLARHB70R</strain>
    </source>
</reference>
<accession>A0A5R9IZ74</accession>
<dbReference type="InterPro" id="IPR036909">
    <property type="entry name" value="Cyt_c-like_dom_sf"/>
</dbReference>